<comment type="caution">
    <text evidence="2">The sequence shown here is derived from an EMBL/GenBank/DDBJ whole genome shotgun (WGS) entry which is preliminary data.</text>
</comment>
<reference evidence="2 3" key="1">
    <citation type="submission" date="2017-08" db="EMBL/GenBank/DDBJ databases">
        <title>Infants hospitalized years apart are colonized by the same room-sourced microbial strains.</title>
        <authorList>
            <person name="Brooks B."/>
            <person name="Olm M.R."/>
            <person name="Firek B.A."/>
            <person name="Baker R."/>
            <person name="Thomas B.C."/>
            <person name="Morowitz M.J."/>
            <person name="Banfield J.F."/>
        </authorList>
    </citation>
    <scope>NUCLEOTIDE SEQUENCE [LARGE SCALE GENOMIC DNA]</scope>
    <source>
        <strain evidence="2">S2_005_003_R2_43</strain>
    </source>
</reference>
<dbReference type="Pfam" id="PF13770">
    <property type="entry name" value="DUF4169"/>
    <property type="match status" value="1"/>
</dbReference>
<feature type="compositionally biased region" description="Basic and acidic residues" evidence="1">
    <location>
        <begin position="46"/>
        <end position="59"/>
    </location>
</feature>
<dbReference type="EMBL" id="QFPN01000003">
    <property type="protein sequence ID" value="PZQ16916.1"/>
    <property type="molecule type" value="Genomic_DNA"/>
</dbReference>
<dbReference type="AlphaFoldDB" id="A0A2W5KIJ4"/>
<gene>
    <name evidence="2" type="ORF">DI565_05860</name>
</gene>
<proteinExistence type="predicted"/>
<name>A0A2W5KIJ4_ANCNO</name>
<dbReference type="InterPro" id="IPR025227">
    <property type="entry name" value="DUF4169"/>
</dbReference>
<feature type="region of interest" description="Disordered" evidence="1">
    <location>
        <begin position="1"/>
        <end position="65"/>
    </location>
</feature>
<protein>
    <submittedName>
        <fullName evidence="2">DUF4169 domain-containing protein</fullName>
    </submittedName>
</protein>
<organism evidence="2 3">
    <name type="scientific">Ancylobacter novellus</name>
    <name type="common">Thiobacillus novellus</name>
    <dbReference type="NCBI Taxonomy" id="921"/>
    <lineage>
        <taxon>Bacteria</taxon>
        <taxon>Pseudomonadati</taxon>
        <taxon>Pseudomonadota</taxon>
        <taxon>Alphaproteobacteria</taxon>
        <taxon>Hyphomicrobiales</taxon>
        <taxon>Xanthobacteraceae</taxon>
        <taxon>Ancylobacter</taxon>
    </lineage>
</organism>
<feature type="compositionally biased region" description="Basic and acidic residues" evidence="1">
    <location>
        <begin position="16"/>
        <end position="39"/>
    </location>
</feature>
<dbReference type="Proteomes" id="UP000249577">
    <property type="component" value="Unassembled WGS sequence"/>
</dbReference>
<evidence type="ECO:0000313" key="2">
    <source>
        <dbReference type="EMBL" id="PZQ16916.1"/>
    </source>
</evidence>
<accession>A0A2W5KIJ4</accession>
<sequence>MSQIVNLRSVRKKRARAEAESKAVENRVRFGMSKREHEAAGAARETSQRRHDAHRRENGGDETNE</sequence>
<evidence type="ECO:0000313" key="3">
    <source>
        <dbReference type="Proteomes" id="UP000249577"/>
    </source>
</evidence>
<evidence type="ECO:0000256" key="1">
    <source>
        <dbReference type="SAM" id="MobiDB-lite"/>
    </source>
</evidence>